<evidence type="ECO:0000256" key="2">
    <source>
        <dbReference type="ARBA" id="ARBA00023239"/>
    </source>
</evidence>
<evidence type="ECO:0000313" key="3">
    <source>
        <dbReference type="EMBL" id="KDF01592.1"/>
    </source>
</evidence>
<dbReference type="AlphaFoldDB" id="A0A064CPJ1"/>
<comment type="caution">
    <text evidence="3">The sequence shown here is derived from an EMBL/GenBank/DDBJ whole genome shotgun (WGS) entry which is preliminary data.</text>
</comment>
<dbReference type="RefSeq" id="WP_036344448.1">
    <property type="nucleotide sequence ID" value="NZ_JALN02000001.1"/>
</dbReference>
<evidence type="ECO:0000313" key="4">
    <source>
        <dbReference type="Proteomes" id="UP000022835"/>
    </source>
</evidence>
<dbReference type="Gene3D" id="3.40.50.1400">
    <property type="match status" value="2"/>
</dbReference>
<name>A0A064CPJ1_9MYCO</name>
<dbReference type="GO" id="GO:0016829">
    <property type="term" value="F:lyase activity"/>
    <property type="evidence" value="ECO:0007669"/>
    <property type="project" value="UniProtKB-KW"/>
</dbReference>
<evidence type="ECO:0000256" key="1">
    <source>
        <dbReference type="ARBA" id="ARBA00022723"/>
    </source>
</evidence>
<dbReference type="eggNOG" id="COG2138">
    <property type="taxonomic scope" value="Bacteria"/>
</dbReference>
<protein>
    <submittedName>
        <fullName evidence="3">Sirohydrochlorin ferrochelatase</fullName>
    </submittedName>
</protein>
<dbReference type="GO" id="GO:0046872">
    <property type="term" value="F:metal ion binding"/>
    <property type="evidence" value="ECO:0007669"/>
    <property type="project" value="UniProtKB-KW"/>
</dbReference>
<organism evidence="3 4">
    <name type="scientific">Mycolicibacterium aromaticivorans JS19b1 = JCM 16368</name>
    <dbReference type="NCBI Taxonomy" id="1440774"/>
    <lineage>
        <taxon>Bacteria</taxon>
        <taxon>Bacillati</taxon>
        <taxon>Actinomycetota</taxon>
        <taxon>Actinomycetes</taxon>
        <taxon>Mycobacteriales</taxon>
        <taxon>Mycobacteriaceae</taxon>
        <taxon>Mycolicibacterium</taxon>
    </lineage>
</organism>
<accession>A0A064CPJ1</accession>
<dbReference type="Proteomes" id="UP000022835">
    <property type="component" value="Unassembled WGS sequence"/>
</dbReference>
<keyword evidence="2" id="KW-0456">Lyase</keyword>
<dbReference type="OrthoDB" id="482456at2"/>
<dbReference type="SUPFAM" id="SSF53800">
    <property type="entry name" value="Chelatase"/>
    <property type="match status" value="1"/>
</dbReference>
<dbReference type="EMBL" id="JALN02000001">
    <property type="protein sequence ID" value="KDF01592.1"/>
    <property type="molecule type" value="Genomic_DNA"/>
</dbReference>
<keyword evidence="4" id="KW-1185">Reference proteome</keyword>
<keyword evidence="1" id="KW-0479">Metal-binding</keyword>
<sequence>MRASRFVTVSTPGSLRSCPPLILTAHGSADPRSAVTTYAVAERIRMLRPELDVRVAFCEKHAPNLSDVLRTLDGPAVVTPLLLASAYHARVDIPAMIADTGADVIQADTLGEDPRLVTVMRERLAEHQIHQFERGLGVLVVAVGSSHAAANARTAALAVTLGRGARWSGVHVAYATGPQPSVPDGIELLRKSGARRIVVAPWFIAPGRITDRVAAIADAAGLSMVSPLGAHRLVAETVLDRFDTAVANRIAA</sequence>
<dbReference type="PANTHER" id="PTHR33542:SF5">
    <property type="entry name" value="FERROCHELATASE CHE1"/>
    <property type="match status" value="1"/>
</dbReference>
<dbReference type="PANTHER" id="PTHR33542">
    <property type="entry name" value="SIROHYDROCHLORIN FERROCHELATASE, CHLOROPLASTIC"/>
    <property type="match status" value="1"/>
</dbReference>
<gene>
    <name evidence="3" type="ORF">Y900_022320</name>
</gene>
<dbReference type="Pfam" id="PF01903">
    <property type="entry name" value="CbiX"/>
    <property type="match status" value="2"/>
</dbReference>
<reference evidence="3" key="1">
    <citation type="submission" date="2014-05" db="EMBL/GenBank/DDBJ databases">
        <title>Genome sequence of Mycobacterium aromaticivorans strain JS19b1T (= DSM 45407T).</title>
        <authorList>
            <person name="Kwak Y."/>
            <person name="Park G.-S."/>
            <person name="Li Q.X."/>
            <person name="Lee S.-E."/>
            <person name="Shin J.-H."/>
        </authorList>
    </citation>
    <scope>NUCLEOTIDE SEQUENCE [LARGE SCALE GENOMIC DNA]</scope>
    <source>
        <strain evidence="3">JS19b1</strain>
    </source>
</reference>
<dbReference type="STRING" id="1440774.Y900_022320"/>
<proteinExistence type="predicted"/>
<dbReference type="CDD" id="cd03416">
    <property type="entry name" value="CbiX_SirB_N"/>
    <property type="match status" value="1"/>
</dbReference>
<dbReference type="InterPro" id="IPR002762">
    <property type="entry name" value="CbiX-like"/>
</dbReference>
<dbReference type="InterPro" id="IPR050963">
    <property type="entry name" value="Sirohydro_Cobaltochel/CbiX"/>
</dbReference>